<dbReference type="HAMAP" id="MF_00276">
    <property type="entry name" value="KdpC"/>
    <property type="match status" value="1"/>
</dbReference>
<evidence type="ECO:0000256" key="8">
    <source>
        <dbReference type="ARBA" id="ARBA00022989"/>
    </source>
</evidence>
<evidence type="ECO:0000256" key="2">
    <source>
        <dbReference type="ARBA" id="ARBA00022475"/>
    </source>
</evidence>
<feature type="compositionally biased region" description="Basic and acidic residues" evidence="12">
    <location>
        <begin position="72"/>
        <end position="82"/>
    </location>
</feature>
<keyword evidence="6 11" id="KW-0067">ATP-binding</keyword>
<protein>
    <recommendedName>
        <fullName evidence="11">Potassium-transporting ATPase KdpC subunit</fullName>
    </recommendedName>
    <alternativeName>
        <fullName evidence="11">ATP phosphohydrolase [potassium-transporting] C chain</fullName>
    </alternativeName>
    <alternativeName>
        <fullName evidence="11">Potassium-binding and translocating subunit C</fullName>
    </alternativeName>
    <alternativeName>
        <fullName evidence="11">Potassium-translocating ATPase C chain</fullName>
    </alternativeName>
</protein>
<feature type="region of interest" description="Disordered" evidence="12">
    <location>
        <begin position="44"/>
        <end position="93"/>
    </location>
</feature>
<feature type="region of interest" description="Disordered" evidence="12">
    <location>
        <begin position="210"/>
        <end position="271"/>
    </location>
</feature>
<evidence type="ECO:0000256" key="7">
    <source>
        <dbReference type="ARBA" id="ARBA00022958"/>
    </source>
</evidence>
<keyword evidence="7 11" id="KW-0630">Potassium</keyword>
<dbReference type="NCBIfam" id="TIGR00681">
    <property type="entry name" value="kdpC"/>
    <property type="match status" value="1"/>
</dbReference>
<keyword evidence="9 11" id="KW-0406">Ion transport</keyword>
<evidence type="ECO:0000256" key="3">
    <source>
        <dbReference type="ARBA" id="ARBA00022538"/>
    </source>
</evidence>
<comment type="subcellular location">
    <subcellularLocation>
        <location evidence="11">Cell membrane</location>
        <topology evidence="11">Single-pass membrane protein</topology>
    </subcellularLocation>
</comment>
<feature type="compositionally biased region" description="Basic residues" evidence="12">
    <location>
        <begin position="246"/>
        <end position="271"/>
    </location>
</feature>
<comment type="subunit">
    <text evidence="11">The system is composed of three essential subunits: KdpA, KdpB and KdpC.</text>
</comment>
<keyword evidence="2 11" id="KW-1003">Cell membrane</keyword>
<keyword evidence="8 11" id="KW-1133">Transmembrane helix</keyword>
<gene>
    <name evidence="11" type="primary">kdpC</name>
    <name evidence="13" type="ORF">GCM10009575_030930</name>
</gene>
<feature type="compositionally biased region" description="Polar residues" evidence="12">
    <location>
        <begin position="58"/>
        <end position="68"/>
    </location>
</feature>
<evidence type="ECO:0000313" key="13">
    <source>
        <dbReference type="EMBL" id="GAA0928848.1"/>
    </source>
</evidence>
<evidence type="ECO:0000256" key="12">
    <source>
        <dbReference type="SAM" id="MobiDB-lite"/>
    </source>
</evidence>
<organism evidence="13 14">
    <name type="scientific">Streptomyces rhizosphaericus</name>
    <dbReference type="NCBI Taxonomy" id="114699"/>
    <lineage>
        <taxon>Bacteria</taxon>
        <taxon>Bacillati</taxon>
        <taxon>Actinomycetota</taxon>
        <taxon>Actinomycetes</taxon>
        <taxon>Kitasatosporales</taxon>
        <taxon>Streptomycetaceae</taxon>
        <taxon>Streptomyces</taxon>
        <taxon>Streptomyces violaceusniger group</taxon>
    </lineage>
</organism>
<evidence type="ECO:0000313" key="14">
    <source>
        <dbReference type="Proteomes" id="UP001500418"/>
    </source>
</evidence>
<dbReference type="EMBL" id="BAAAID010000016">
    <property type="protein sequence ID" value="GAA0928848.1"/>
    <property type="molecule type" value="Genomic_DNA"/>
</dbReference>
<keyword evidence="10 11" id="KW-0472">Membrane</keyword>
<comment type="caution">
    <text evidence="13">The sequence shown here is derived from an EMBL/GenBank/DDBJ whole genome shotgun (WGS) entry which is preliminary data.</text>
</comment>
<dbReference type="Pfam" id="PF02669">
    <property type="entry name" value="KdpC"/>
    <property type="match status" value="1"/>
</dbReference>
<accession>A0ABN1PIQ8</accession>
<dbReference type="InterPro" id="IPR003820">
    <property type="entry name" value="KdpC"/>
</dbReference>
<sequence>MPSRLSPVVRNHLSALRMLLVFTVLAGIIYPLAVTGVAQAAFSDQANGSRVERHGETVGSSLLGQNFNLPERNPEDPDEVPRPHPKWFQPRPSAGGYDPLVSGASNLGPNDKSLVKTVKERRAAIAEFDGVDPKDVPADAVTASGSGLDPHISKRYAYEQVNRVAKARGLTAASVRELVADHVQGRVIVFLGAERVNVVELNAALDEGRRTHRGTRAADPLPAHLSRRPAPQTGGPDGITAFGSVHSRRPRTRRRRSVAARAGRRSRPPAA</sequence>
<evidence type="ECO:0000256" key="9">
    <source>
        <dbReference type="ARBA" id="ARBA00023065"/>
    </source>
</evidence>
<comment type="function">
    <text evidence="11">Part of the high-affinity ATP-driven potassium transport (or Kdp) system, which catalyzes the hydrolysis of ATP coupled with the electrogenic transport of potassium into the cytoplasm. This subunit acts as a catalytic chaperone that increases the ATP-binding affinity of the ATP-hydrolyzing subunit KdpB by the formation of a transient KdpB/KdpC/ATP ternary complex.</text>
</comment>
<dbReference type="PANTHER" id="PTHR30042">
    <property type="entry name" value="POTASSIUM-TRANSPORTING ATPASE C CHAIN"/>
    <property type="match status" value="1"/>
</dbReference>
<keyword evidence="3 11" id="KW-0633">Potassium transport</keyword>
<keyword evidence="1 11" id="KW-0813">Transport</keyword>
<evidence type="ECO:0000256" key="10">
    <source>
        <dbReference type="ARBA" id="ARBA00023136"/>
    </source>
</evidence>
<reference evidence="13 14" key="1">
    <citation type="journal article" date="2019" name="Int. J. Syst. Evol. Microbiol.">
        <title>The Global Catalogue of Microorganisms (GCM) 10K type strain sequencing project: providing services to taxonomists for standard genome sequencing and annotation.</title>
        <authorList>
            <consortium name="The Broad Institute Genomics Platform"/>
            <consortium name="The Broad Institute Genome Sequencing Center for Infectious Disease"/>
            <person name="Wu L."/>
            <person name="Ma J."/>
        </authorList>
    </citation>
    <scope>NUCLEOTIDE SEQUENCE [LARGE SCALE GENOMIC DNA]</scope>
    <source>
        <strain evidence="13 14">JCM 11444</strain>
    </source>
</reference>
<keyword evidence="14" id="KW-1185">Reference proteome</keyword>
<evidence type="ECO:0000256" key="1">
    <source>
        <dbReference type="ARBA" id="ARBA00022448"/>
    </source>
</evidence>
<name>A0ABN1PIQ8_9ACTN</name>
<dbReference type="PANTHER" id="PTHR30042:SF2">
    <property type="entry name" value="POTASSIUM-TRANSPORTING ATPASE KDPC SUBUNIT"/>
    <property type="match status" value="1"/>
</dbReference>
<comment type="similarity">
    <text evidence="11">Belongs to the KdpC family.</text>
</comment>
<dbReference type="NCBIfam" id="NF001454">
    <property type="entry name" value="PRK00315.1"/>
    <property type="match status" value="1"/>
</dbReference>
<evidence type="ECO:0000256" key="4">
    <source>
        <dbReference type="ARBA" id="ARBA00022692"/>
    </source>
</evidence>
<dbReference type="Proteomes" id="UP001500418">
    <property type="component" value="Unassembled WGS sequence"/>
</dbReference>
<keyword evidence="5 11" id="KW-0547">Nucleotide-binding</keyword>
<keyword evidence="4 11" id="KW-0812">Transmembrane</keyword>
<evidence type="ECO:0000256" key="6">
    <source>
        <dbReference type="ARBA" id="ARBA00022840"/>
    </source>
</evidence>
<proteinExistence type="inferred from homology"/>
<evidence type="ECO:0000256" key="5">
    <source>
        <dbReference type="ARBA" id="ARBA00022741"/>
    </source>
</evidence>
<evidence type="ECO:0000256" key="11">
    <source>
        <dbReference type="HAMAP-Rule" id="MF_00276"/>
    </source>
</evidence>